<reference evidence="8 9" key="1">
    <citation type="submission" date="2016-10" db="EMBL/GenBank/DDBJ databases">
        <authorList>
            <person name="de Groot N.N."/>
        </authorList>
    </citation>
    <scope>NUCLEOTIDE SEQUENCE [LARGE SCALE GENOMIC DNA]</scope>
    <source>
        <strain evidence="8 9">BH539</strain>
    </source>
</reference>
<gene>
    <name evidence="8" type="ORF">SAMN05216571_10338</name>
</gene>
<dbReference type="InterPro" id="IPR027417">
    <property type="entry name" value="P-loop_NTPase"/>
</dbReference>
<evidence type="ECO:0000259" key="6">
    <source>
        <dbReference type="PROSITE" id="PS51192"/>
    </source>
</evidence>
<dbReference type="InterPro" id="IPR014001">
    <property type="entry name" value="Helicase_ATP-bd"/>
</dbReference>
<keyword evidence="3 8" id="KW-0347">Helicase</keyword>
<evidence type="ECO:0000256" key="2">
    <source>
        <dbReference type="ARBA" id="ARBA00022801"/>
    </source>
</evidence>
<dbReference type="InterPro" id="IPR049614">
    <property type="entry name" value="HrpB_DEXH"/>
</dbReference>
<dbReference type="PIRSF" id="PIRSF005496">
    <property type="entry name" value="ATP_hel_hrpB"/>
    <property type="match status" value="1"/>
</dbReference>
<dbReference type="GO" id="GO:0005524">
    <property type="term" value="F:ATP binding"/>
    <property type="evidence" value="ECO:0007669"/>
    <property type="project" value="UniProtKB-KW"/>
</dbReference>
<feature type="region of interest" description="Disordered" evidence="5">
    <location>
        <begin position="793"/>
        <end position="816"/>
    </location>
</feature>
<dbReference type="PANTHER" id="PTHR43519:SF1">
    <property type="entry name" value="ATP-DEPENDENT RNA HELICASE HRPB"/>
    <property type="match status" value="1"/>
</dbReference>
<organism evidence="8 9">
    <name type="scientific">Onishia taeanensis</name>
    <dbReference type="NCBI Taxonomy" id="284577"/>
    <lineage>
        <taxon>Bacteria</taxon>
        <taxon>Pseudomonadati</taxon>
        <taxon>Pseudomonadota</taxon>
        <taxon>Gammaproteobacteria</taxon>
        <taxon>Oceanospirillales</taxon>
        <taxon>Halomonadaceae</taxon>
        <taxon>Onishia</taxon>
    </lineage>
</organism>
<evidence type="ECO:0000256" key="4">
    <source>
        <dbReference type="ARBA" id="ARBA00022840"/>
    </source>
</evidence>
<keyword evidence="4" id="KW-0067">ATP-binding</keyword>
<dbReference type="SMART" id="SM00487">
    <property type="entry name" value="DEXDc"/>
    <property type="match status" value="1"/>
</dbReference>
<dbReference type="InterPro" id="IPR001650">
    <property type="entry name" value="Helicase_C-like"/>
</dbReference>
<keyword evidence="2" id="KW-0378">Hydrolase</keyword>
<evidence type="ECO:0000313" key="9">
    <source>
        <dbReference type="Proteomes" id="UP000198641"/>
    </source>
</evidence>
<dbReference type="GO" id="GO:0003676">
    <property type="term" value="F:nucleic acid binding"/>
    <property type="evidence" value="ECO:0007669"/>
    <property type="project" value="InterPro"/>
</dbReference>
<sequence>MTDVATQLPIEARLPAIRDAMAGHSRALLVAEPGAGKTTRVPLELLDEPWCRQGKLLLLEPRRVAARLAARYMAEQLGESVGETVGYRMRGESRVGPNTRLEVITQGVLTRLLQDDPLLEGVSGIIFDEFHERSLEADLGLALTLDAQQGLRDDLRLLVMSATLEVEALKGVLGASVPVIDCPGRSYPVTTHYRPMNGRDDAARQQATVVREALATQEGDLLVFLPGVGEIRRLVRALSSLGDDVVVLELHGRLPLAQQQQALGRDDQGRHRVVLATAIAESSVTVDGVRVVIDGGFERVPVFQPRLGLTRLATQRLNRASADQRRGRAARQGPGVCYRLWAEEQPLPPHGDPEILQGDLSALAFELARWGVQDAQALDWVTPPPAGPLAAGRALLLGLGLLDDQHRLTALGRGCSRWPCHPRLAVMLERAGERDAMPLACWLAALLESRAGGDARDLAVTLSRLPGRDARGSEAQWYRDAKRLAELAQCGLKVASLAALGELLALAYPERIALFQAPGRFKLAAGNLALLDADHPLAHCEVLVAAELDGQAHGAKVYRGAALSLSRLETLFPETREFRPRLEWSDEEGRLIGEEVRSLGELVLERRPLTALPAEAVREALLAAVRRRGHLALDAKAEQLLARVALLRRTLGDPWPDWSQEALLADMEAWLAPYLEGVRRLDKLDRLPLATILLDRLEWPQRQALGEQAPTHLAVPSGSRIRLDYTGAEPVLAVKLQELFGLAQTPHIAGGRVPVLLHLLSPAGRPLQVTRDLASFWAHGYFEVRKDMRGRYPKHPWPEDPWAAQATARTKHARRQ</sequence>
<proteinExistence type="predicted"/>
<dbReference type="OrthoDB" id="9805617at2"/>
<dbReference type="SMART" id="SM00490">
    <property type="entry name" value="HELICc"/>
    <property type="match status" value="1"/>
</dbReference>
<dbReference type="SUPFAM" id="SSF52540">
    <property type="entry name" value="P-loop containing nucleoside triphosphate hydrolases"/>
    <property type="match status" value="1"/>
</dbReference>
<dbReference type="Proteomes" id="UP000198641">
    <property type="component" value="Unassembled WGS sequence"/>
</dbReference>
<evidence type="ECO:0000256" key="1">
    <source>
        <dbReference type="ARBA" id="ARBA00022741"/>
    </source>
</evidence>
<dbReference type="Pfam" id="PF00270">
    <property type="entry name" value="DEAD"/>
    <property type="match status" value="1"/>
</dbReference>
<dbReference type="CDD" id="cd17990">
    <property type="entry name" value="DEXHc_HrpB"/>
    <property type="match status" value="1"/>
</dbReference>
<dbReference type="Gene3D" id="3.40.50.300">
    <property type="entry name" value="P-loop containing nucleotide triphosphate hydrolases"/>
    <property type="match status" value="2"/>
</dbReference>
<evidence type="ECO:0000256" key="5">
    <source>
        <dbReference type="SAM" id="MobiDB-lite"/>
    </source>
</evidence>
<keyword evidence="1" id="KW-0547">Nucleotide-binding</keyword>
<dbReference type="InterPro" id="IPR011545">
    <property type="entry name" value="DEAD/DEAH_box_helicase_dom"/>
</dbReference>
<dbReference type="GO" id="GO:0004386">
    <property type="term" value="F:helicase activity"/>
    <property type="evidence" value="ECO:0007669"/>
    <property type="project" value="UniProtKB-KW"/>
</dbReference>
<name>A0A1G7Q2Y1_9GAMM</name>
<dbReference type="STRING" id="284577.SAMN05216571_10338"/>
<dbReference type="Gene3D" id="1.20.120.1080">
    <property type="match status" value="1"/>
</dbReference>
<evidence type="ECO:0000256" key="3">
    <source>
        <dbReference type="ARBA" id="ARBA00022806"/>
    </source>
</evidence>
<dbReference type="FunFam" id="3.40.50.300:FF:002125">
    <property type="entry name" value="ATP-dependent helicase HrpB"/>
    <property type="match status" value="1"/>
</dbReference>
<dbReference type="PROSITE" id="PS51192">
    <property type="entry name" value="HELICASE_ATP_BIND_1"/>
    <property type="match status" value="1"/>
</dbReference>
<dbReference type="PROSITE" id="PS51194">
    <property type="entry name" value="HELICASE_CTER"/>
    <property type="match status" value="1"/>
</dbReference>
<dbReference type="Pfam" id="PF00271">
    <property type="entry name" value="Helicase_C"/>
    <property type="match status" value="1"/>
</dbReference>
<dbReference type="EMBL" id="FNCI01000003">
    <property type="protein sequence ID" value="SDF92854.1"/>
    <property type="molecule type" value="Genomic_DNA"/>
</dbReference>
<keyword evidence="9" id="KW-1185">Reference proteome</keyword>
<feature type="domain" description="Helicase ATP-binding" evidence="6">
    <location>
        <begin position="18"/>
        <end position="170"/>
    </location>
</feature>
<dbReference type="PANTHER" id="PTHR43519">
    <property type="entry name" value="ATP-DEPENDENT RNA HELICASE HRPB"/>
    <property type="match status" value="1"/>
</dbReference>
<accession>A0A1G7Q2Y1</accession>
<dbReference type="InterPro" id="IPR013689">
    <property type="entry name" value="RNA_helicase_ATP-dep_HrpB_C"/>
</dbReference>
<feature type="domain" description="Helicase C-terminal" evidence="7">
    <location>
        <begin position="208"/>
        <end position="371"/>
    </location>
</feature>
<protein>
    <submittedName>
        <fullName evidence="8">ATP-dependent helicase HrpB</fullName>
    </submittedName>
</protein>
<evidence type="ECO:0000313" key="8">
    <source>
        <dbReference type="EMBL" id="SDF92854.1"/>
    </source>
</evidence>
<dbReference type="Pfam" id="PF08482">
    <property type="entry name" value="HrpB_C"/>
    <property type="match status" value="1"/>
</dbReference>
<dbReference type="CDD" id="cd18791">
    <property type="entry name" value="SF2_C_RHA"/>
    <property type="match status" value="1"/>
</dbReference>
<dbReference type="GO" id="GO:0016787">
    <property type="term" value="F:hydrolase activity"/>
    <property type="evidence" value="ECO:0007669"/>
    <property type="project" value="UniProtKB-KW"/>
</dbReference>
<dbReference type="InterPro" id="IPR010225">
    <property type="entry name" value="HrpB"/>
</dbReference>
<dbReference type="SMART" id="SM00847">
    <property type="entry name" value="HA2"/>
    <property type="match status" value="1"/>
</dbReference>
<dbReference type="NCBIfam" id="TIGR01970">
    <property type="entry name" value="DEAH_box_HrpB"/>
    <property type="match status" value="1"/>
</dbReference>
<evidence type="ECO:0000259" key="7">
    <source>
        <dbReference type="PROSITE" id="PS51194"/>
    </source>
</evidence>
<dbReference type="InterPro" id="IPR007502">
    <property type="entry name" value="Helicase-assoc_dom"/>
</dbReference>
<dbReference type="AlphaFoldDB" id="A0A1G7Q2Y1"/>